<dbReference type="GO" id="GO:0032451">
    <property type="term" value="F:demethylase activity"/>
    <property type="evidence" value="ECO:0007669"/>
    <property type="project" value="UniProtKB-ARBA"/>
</dbReference>
<name>A0A2R3Z687_9FLAO</name>
<dbReference type="KEGG" id="grs:C7S20_11200"/>
<dbReference type="Pfam" id="PF13532">
    <property type="entry name" value="2OG-FeII_Oxy_2"/>
    <property type="match status" value="1"/>
</dbReference>
<keyword evidence="3" id="KW-0227">DNA damage</keyword>
<evidence type="ECO:0000256" key="6">
    <source>
        <dbReference type="ARBA" id="ARBA00023002"/>
    </source>
</evidence>
<proteinExistence type="predicted"/>
<keyword evidence="8" id="KW-0234">DNA repair</keyword>
<sequence>MSKKIIELPDACLEYFPGFFSQEESDRYLGYFLKSIEWQQDKIKMFGKEFLQPRLTALFGEKEKSYTYSGITMLPEPFPSPILNIKSKCEEILGEKFNICLLNLYRNGSDSMGWHADDERELGKNPVIASVSFGAERIFHLKHQKDPSLREKLVLENGSLLLMAGTTQHFWKHQLPKTKKKVGPRVNLTFRKVY</sequence>
<reference evidence="11" key="1">
    <citation type="submission" date="2018-03" db="EMBL/GenBank/DDBJ databases">
        <title>Gramella fulva sp. nov., isolated from a dry surface of tidal flat.</title>
        <authorList>
            <person name="Hwang S.H."/>
            <person name="Hwang W.M."/>
            <person name="Kang K."/>
            <person name="Ahn T.-Y."/>
        </authorList>
    </citation>
    <scope>NUCLEOTIDE SEQUENCE [LARGE SCALE GENOMIC DNA]</scope>
    <source>
        <strain evidence="11">SH35</strain>
    </source>
</reference>
<evidence type="ECO:0000256" key="8">
    <source>
        <dbReference type="ARBA" id="ARBA00023204"/>
    </source>
</evidence>
<dbReference type="PANTHER" id="PTHR31212">
    <property type="entry name" value="ALPHA-KETOGLUTARATE-DEPENDENT DIOXYGENASE ALKB HOMOLOG 3"/>
    <property type="match status" value="1"/>
</dbReference>
<dbReference type="PANTHER" id="PTHR31212:SF4">
    <property type="entry name" value="ALPHA-KETOGLUTARATE-DEPENDENT DIOXYGENASE ALKB HOMOLOG 3"/>
    <property type="match status" value="1"/>
</dbReference>
<dbReference type="OrthoDB" id="190276at2"/>
<feature type="domain" description="Fe2OG dioxygenase" evidence="9">
    <location>
        <begin position="96"/>
        <end position="194"/>
    </location>
</feature>
<dbReference type="InterPro" id="IPR005123">
    <property type="entry name" value="Oxoglu/Fe-dep_dioxygenase_dom"/>
</dbReference>
<gene>
    <name evidence="10" type="ORF">C7S20_11200</name>
</gene>
<evidence type="ECO:0000256" key="2">
    <source>
        <dbReference type="ARBA" id="ARBA00022723"/>
    </source>
</evidence>
<dbReference type="Proteomes" id="UP000241507">
    <property type="component" value="Chromosome"/>
</dbReference>
<dbReference type="EMBL" id="CP028136">
    <property type="protein sequence ID" value="AVR45770.1"/>
    <property type="molecule type" value="Genomic_DNA"/>
</dbReference>
<evidence type="ECO:0000256" key="3">
    <source>
        <dbReference type="ARBA" id="ARBA00022763"/>
    </source>
</evidence>
<keyword evidence="2" id="KW-0479">Metal-binding</keyword>
<organism evidence="10 11">
    <name type="scientific">Christiangramia fulva</name>
    <dbReference type="NCBI Taxonomy" id="2126553"/>
    <lineage>
        <taxon>Bacteria</taxon>
        <taxon>Pseudomonadati</taxon>
        <taxon>Bacteroidota</taxon>
        <taxon>Flavobacteriia</taxon>
        <taxon>Flavobacteriales</taxon>
        <taxon>Flavobacteriaceae</taxon>
        <taxon>Christiangramia</taxon>
    </lineage>
</organism>
<dbReference type="InterPro" id="IPR032854">
    <property type="entry name" value="ALKBH3"/>
</dbReference>
<dbReference type="FunFam" id="2.60.120.590:FF:000004">
    <property type="entry name" value="DNA oxidative demethylase ALKBH2"/>
    <property type="match status" value="1"/>
</dbReference>
<comment type="cofactor">
    <cofactor evidence="1">
        <name>Fe(2+)</name>
        <dbReference type="ChEBI" id="CHEBI:29033"/>
    </cofactor>
</comment>
<dbReference type="SUPFAM" id="SSF51197">
    <property type="entry name" value="Clavaminate synthase-like"/>
    <property type="match status" value="1"/>
</dbReference>
<evidence type="ECO:0000256" key="7">
    <source>
        <dbReference type="ARBA" id="ARBA00023004"/>
    </source>
</evidence>
<evidence type="ECO:0000256" key="5">
    <source>
        <dbReference type="ARBA" id="ARBA00022964"/>
    </source>
</evidence>
<accession>A0A2R3Z687</accession>
<evidence type="ECO:0000256" key="1">
    <source>
        <dbReference type="ARBA" id="ARBA00001954"/>
    </source>
</evidence>
<dbReference type="GO" id="GO:0051213">
    <property type="term" value="F:dioxygenase activity"/>
    <property type="evidence" value="ECO:0007669"/>
    <property type="project" value="UniProtKB-KW"/>
</dbReference>
<dbReference type="GO" id="GO:0046872">
    <property type="term" value="F:metal ion binding"/>
    <property type="evidence" value="ECO:0007669"/>
    <property type="project" value="UniProtKB-KW"/>
</dbReference>
<dbReference type="AlphaFoldDB" id="A0A2R3Z687"/>
<keyword evidence="6" id="KW-0560">Oxidoreductase</keyword>
<evidence type="ECO:0000313" key="11">
    <source>
        <dbReference type="Proteomes" id="UP000241507"/>
    </source>
</evidence>
<dbReference type="GO" id="GO:0016705">
    <property type="term" value="F:oxidoreductase activity, acting on paired donors, with incorporation or reduction of molecular oxygen"/>
    <property type="evidence" value="ECO:0007669"/>
    <property type="project" value="UniProtKB-ARBA"/>
</dbReference>
<keyword evidence="5 10" id="KW-0223">Dioxygenase</keyword>
<dbReference type="Gene3D" id="2.60.120.590">
    <property type="entry name" value="Alpha-ketoglutarate-dependent dioxygenase AlkB-like"/>
    <property type="match status" value="1"/>
</dbReference>
<dbReference type="GO" id="GO:0016787">
    <property type="term" value="F:hydrolase activity"/>
    <property type="evidence" value="ECO:0007669"/>
    <property type="project" value="UniProtKB-ARBA"/>
</dbReference>
<evidence type="ECO:0000256" key="4">
    <source>
        <dbReference type="ARBA" id="ARBA00022842"/>
    </source>
</evidence>
<dbReference type="PROSITE" id="PS51471">
    <property type="entry name" value="FE2OG_OXY"/>
    <property type="match status" value="1"/>
</dbReference>
<dbReference type="GO" id="GO:0006307">
    <property type="term" value="P:DNA alkylation repair"/>
    <property type="evidence" value="ECO:0007669"/>
    <property type="project" value="InterPro"/>
</dbReference>
<dbReference type="InterPro" id="IPR027450">
    <property type="entry name" value="AlkB-like"/>
</dbReference>
<dbReference type="GO" id="GO:0140097">
    <property type="term" value="F:catalytic activity, acting on DNA"/>
    <property type="evidence" value="ECO:0007669"/>
    <property type="project" value="UniProtKB-ARBA"/>
</dbReference>
<dbReference type="RefSeq" id="WP_107012546.1">
    <property type="nucleotide sequence ID" value="NZ_CP028136.1"/>
</dbReference>
<keyword evidence="11" id="KW-1185">Reference proteome</keyword>
<keyword evidence="4" id="KW-0460">Magnesium</keyword>
<protein>
    <submittedName>
        <fullName evidence="10">Alpha-ketoglutarate-dependent dioxygenase AlkB</fullName>
    </submittedName>
</protein>
<keyword evidence="7" id="KW-0408">Iron</keyword>
<evidence type="ECO:0000313" key="10">
    <source>
        <dbReference type="EMBL" id="AVR45770.1"/>
    </source>
</evidence>
<dbReference type="InterPro" id="IPR037151">
    <property type="entry name" value="AlkB-like_sf"/>
</dbReference>
<evidence type="ECO:0000259" key="9">
    <source>
        <dbReference type="PROSITE" id="PS51471"/>
    </source>
</evidence>